<feature type="compositionally biased region" description="Basic and acidic residues" evidence="1">
    <location>
        <begin position="119"/>
        <end position="139"/>
    </location>
</feature>
<sequence>MHDWPLPDSAEVPTPELVAAWVALEIIPSERIPFWAAHWLAQGYDGETLRILAGLSGTDSREVEDLLLEALADCTAVIPDSNVAAAQLVFTVLAHMYVDNRITERKPIPPYEPPLGAEPESREKAAETWRSWLEERDSDGGSEPAITDPVLREP</sequence>
<evidence type="ECO:0000313" key="3">
    <source>
        <dbReference type="Proteomes" id="UP001550628"/>
    </source>
</evidence>
<comment type="caution">
    <text evidence="2">The sequence shown here is derived from an EMBL/GenBank/DDBJ whole genome shotgun (WGS) entry which is preliminary data.</text>
</comment>
<evidence type="ECO:0000313" key="2">
    <source>
        <dbReference type="EMBL" id="MEU1955657.1"/>
    </source>
</evidence>
<proteinExistence type="predicted"/>
<accession>A0ABV2WXN5</accession>
<evidence type="ECO:0000256" key="1">
    <source>
        <dbReference type="SAM" id="MobiDB-lite"/>
    </source>
</evidence>
<dbReference type="EMBL" id="JBEYBF010000026">
    <property type="protein sequence ID" value="MEU1955657.1"/>
    <property type="molecule type" value="Genomic_DNA"/>
</dbReference>
<dbReference type="Proteomes" id="UP001550628">
    <property type="component" value="Unassembled WGS sequence"/>
</dbReference>
<dbReference type="RefSeq" id="WP_356959670.1">
    <property type="nucleotide sequence ID" value="NZ_JBEYBD010000033.1"/>
</dbReference>
<reference evidence="2 3" key="1">
    <citation type="submission" date="2024-06" db="EMBL/GenBank/DDBJ databases">
        <title>The Natural Products Discovery Center: Release of the First 8490 Sequenced Strains for Exploring Actinobacteria Biosynthetic Diversity.</title>
        <authorList>
            <person name="Kalkreuter E."/>
            <person name="Kautsar S.A."/>
            <person name="Yang D."/>
            <person name="Bader C.D."/>
            <person name="Teijaro C.N."/>
            <person name="Fluegel L."/>
            <person name="Davis C.M."/>
            <person name="Simpson J.R."/>
            <person name="Lauterbach L."/>
            <person name="Steele A.D."/>
            <person name="Gui C."/>
            <person name="Meng S."/>
            <person name="Li G."/>
            <person name="Viehrig K."/>
            <person name="Ye F."/>
            <person name="Su P."/>
            <person name="Kiefer A.F."/>
            <person name="Nichols A."/>
            <person name="Cepeda A.J."/>
            <person name="Yan W."/>
            <person name="Fan B."/>
            <person name="Jiang Y."/>
            <person name="Adhikari A."/>
            <person name="Zheng C.-J."/>
            <person name="Schuster L."/>
            <person name="Cowan T.M."/>
            <person name="Smanski M.J."/>
            <person name="Chevrette M.G."/>
            <person name="De Carvalho L.P.S."/>
            <person name="Shen B."/>
        </authorList>
    </citation>
    <scope>NUCLEOTIDE SEQUENCE [LARGE SCALE GENOMIC DNA]</scope>
    <source>
        <strain evidence="2 3">NPDC019708</strain>
    </source>
</reference>
<keyword evidence="3" id="KW-1185">Reference proteome</keyword>
<name>A0ABV2WXN5_9NOCA</name>
<organism evidence="2 3">
    <name type="scientific">Nocardia rhamnosiphila</name>
    <dbReference type="NCBI Taxonomy" id="426716"/>
    <lineage>
        <taxon>Bacteria</taxon>
        <taxon>Bacillati</taxon>
        <taxon>Actinomycetota</taxon>
        <taxon>Actinomycetes</taxon>
        <taxon>Mycobacteriales</taxon>
        <taxon>Nocardiaceae</taxon>
        <taxon>Nocardia</taxon>
    </lineage>
</organism>
<protein>
    <submittedName>
        <fullName evidence="2">Uncharacterized protein</fullName>
    </submittedName>
</protein>
<feature type="region of interest" description="Disordered" evidence="1">
    <location>
        <begin position="105"/>
        <end position="154"/>
    </location>
</feature>
<gene>
    <name evidence="2" type="ORF">ABZ510_27850</name>
</gene>